<accession>A0A5J4IUV2</accession>
<feature type="region of interest" description="Disordered" evidence="3">
    <location>
        <begin position="377"/>
        <end position="422"/>
    </location>
</feature>
<sequence>MAQNIIPGPILNSNPHNNTVNKVVLFEHDKFNGAQKLITQNTPNLSNFNNITTSITVPLGKRVILYETEGYQNRKITLYPGNYSHLNGWNDLARAIKIENIPNDAPVAYFLNDTGNIYTHQVFQGFGAEKVDNNSMVCYDCYSKLIVVGQLSVVAYDYRDWGGRNNEDNPFKEGEYNLADWGLDNNISSIEILNLQYALEGVYFKDKILLNEATEETVEVAFLGKNENLLKDFVPEIKVTSCQQASATETIDIATATGLSIAVTTGFTVGVEGVASGKVETEIAASFEQTITEGTSKTIVKEECFELAAPISIPPGCSGQGEMVVTPVTIQYTVERKYMPIDKDGVFIKGGIPRIVTGKVIIKKSDKAYVNASLLPGCNDPSNDTDTSNQQGNPNPDTAGSNPDQGDPKPDTTDENQTYNSNNRLDYVSEIEFCDGNGNIIGFYKKDGSNWKEIDKNGNTKFYYAEISKDENSIYLKDQQREGVKIWLNFKSKEILYSDNNNTSPFKIYTITDY</sequence>
<keyword evidence="6" id="KW-1185">Reference proteome</keyword>
<gene>
    <name evidence="5" type="ORF">ULMA_06620</name>
</gene>
<dbReference type="Proteomes" id="UP000326509">
    <property type="component" value="Unassembled WGS sequence"/>
</dbReference>
<comment type="similarity">
    <text evidence="1">Belongs to the beta/gamma-crystallin family.</text>
</comment>
<dbReference type="Gene3D" id="2.60.20.10">
    <property type="entry name" value="Crystallins"/>
    <property type="match status" value="2"/>
</dbReference>
<evidence type="ECO:0000313" key="6">
    <source>
        <dbReference type="Proteomes" id="UP000326509"/>
    </source>
</evidence>
<evidence type="ECO:0000256" key="1">
    <source>
        <dbReference type="ARBA" id="ARBA00009646"/>
    </source>
</evidence>
<dbReference type="SMART" id="SM00247">
    <property type="entry name" value="XTALbg"/>
    <property type="match status" value="1"/>
</dbReference>
<dbReference type="Gene3D" id="2.170.15.10">
    <property type="entry name" value="Proaerolysin, chain A, domain 3"/>
    <property type="match status" value="1"/>
</dbReference>
<dbReference type="AlphaFoldDB" id="A0A5J4IUV2"/>
<dbReference type="InterPro" id="IPR001064">
    <property type="entry name" value="Beta/gamma_crystallin"/>
</dbReference>
<evidence type="ECO:0000313" key="5">
    <source>
        <dbReference type="EMBL" id="GER58554.1"/>
    </source>
</evidence>
<dbReference type="EMBL" id="BKCG01000001">
    <property type="protein sequence ID" value="GER58554.1"/>
    <property type="molecule type" value="Genomic_DNA"/>
</dbReference>
<reference evidence="5 6" key="1">
    <citation type="submission" date="2019-08" db="EMBL/GenBank/DDBJ databases">
        <title>Draft genome sequence of Ulvibacter marinus type strain NBRC 109484.</title>
        <authorList>
            <person name="Kawano K."/>
            <person name="Ushijima N."/>
            <person name="Kihara M."/>
            <person name="Itoh H."/>
        </authorList>
    </citation>
    <scope>NUCLEOTIDE SEQUENCE [LARGE SCALE GENOMIC DNA]</scope>
    <source>
        <strain evidence="5 6">NBRC 109484</strain>
    </source>
</reference>
<protein>
    <recommendedName>
        <fullName evidence="4">Beta/gamma crystallin 'Greek key' domain-containing protein</fullName>
    </recommendedName>
</protein>
<evidence type="ECO:0000256" key="3">
    <source>
        <dbReference type="SAM" id="MobiDB-lite"/>
    </source>
</evidence>
<name>A0A5J4IUV2_9FLAO</name>
<evidence type="ECO:0000259" key="4">
    <source>
        <dbReference type="SMART" id="SM00247"/>
    </source>
</evidence>
<dbReference type="Pfam" id="PF00030">
    <property type="entry name" value="Crystall"/>
    <property type="match status" value="1"/>
</dbReference>
<feature type="compositionally biased region" description="Polar residues" evidence="3">
    <location>
        <begin position="380"/>
        <end position="404"/>
    </location>
</feature>
<keyword evidence="2" id="KW-0677">Repeat</keyword>
<evidence type="ECO:0000256" key="2">
    <source>
        <dbReference type="ARBA" id="ARBA00022737"/>
    </source>
</evidence>
<dbReference type="SUPFAM" id="SSF49695">
    <property type="entry name" value="gamma-Crystallin-like"/>
    <property type="match status" value="1"/>
</dbReference>
<comment type="caution">
    <text evidence="5">The sequence shown here is derived from an EMBL/GenBank/DDBJ whole genome shotgun (WGS) entry which is preliminary data.</text>
</comment>
<organism evidence="5 6">
    <name type="scientific">Patiriisocius marinus</name>
    <dbReference type="NCBI Taxonomy" id="1397112"/>
    <lineage>
        <taxon>Bacteria</taxon>
        <taxon>Pseudomonadati</taxon>
        <taxon>Bacteroidota</taxon>
        <taxon>Flavobacteriia</taxon>
        <taxon>Flavobacteriales</taxon>
        <taxon>Flavobacteriaceae</taxon>
        <taxon>Patiriisocius</taxon>
    </lineage>
</organism>
<dbReference type="InterPro" id="IPR011024">
    <property type="entry name" value="G_crystallin-like"/>
</dbReference>
<dbReference type="SUPFAM" id="SSF56973">
    <property type="entry name" value="Aerolisin/ETX pore-forming domain"/>
    <property type="match status" value="1"/>
</dbReference>
<proteinExistence type="inferred from homology"/>
<feature type="domain" description="Beta/gamma crystallin 'Greek key'" evidence="4">
    <location>
        <begin position="22"/>
        <end position="99"/>
    </location>
</feature>